<organism evidence="3 4">
    <name type="scientific">Nonomuraea insulae</name>
    <dbReference type="NCBI Taxonomy" id="1616787"/>
    <lineage>
        <taxon>Bacteria</taxon>
        <taxon>Bacillati</taxon>
        <taxon>Actinomycetota</taxon>
        <taxon>Actinomycetes</taxon>
        <taxon>Streptosporangiales</taxon>
        <taxon>Streptosporangiaceae</taxon>
        <taxon>Nonomuraea</taxon>
    </lineage>
</organism>
<keyword evidence="4" id="KW-1185">Reference proteome</keyword>
<protein>
    <recommendedName>
        <fullName evidence="5">Yip1 domain-containing protein</fullName>
    </recommendedName>
</protein>
<gene>
    <name evidence="3" type="ORF">ACFPZ3_52805</name>
</gene>
<name>A0ABW1D478_9ACTN</name>
<dbReference type="EMBL" id="JBHSPA010000083">
    <property type="protein sequence ID" value="MFC5832591.1"/>
    <property type="molecule type" value="Genomic_DNA"/>
</dbReference>
<keyword evidence="2" id="KW-1133">Transmembrane helix</keyword>
<keyword evidence="2" id="KW-0812">Transmembrane</keyword>
<proteinExistence type="predicted"/>
<accession>A0ABW1D478</accession>
<feature type="transmembrane region" description="Helical" evidence="2">
    <location>
        <begin position="207"/>
        <end position="227"/>
    </location>
</feature>
<reference evidence="4" key="1">
    <citation type="journal article" date="2019" name="Int. J. Syst. Evol. Microbiol.">
        <title>The Global Catalogue of Microorganisms (GCM) 10K type strain sequencing project: providing services to taxonomists for standard genome sequencing and annotation.</title>
        <authorList>
            <consortium name="The Broad Institute Genomics Platform"/>
            <consortium name="The Broad Institute Genome Sequencing Center for Infectious Disease"/>
            <person name="Wu L."/>
            <person name="Ma J."/>
        </authorList>
    </citation>
    <scope>NUCLEOTIDE SEQUENCE [LARGE SCALE GENOMIC DNA]</scope>
    <source>
        <strain evidence="4">CCUG 53903</strain>
    </source>
</reference>
<feature type="region of interest" description="Disordered" evidence="1">
    <location>
        <begin position="1"/>
        <end position="36"/>
    </location>
</feature>
<feature type="transmembrane region" description="Helical" evidence="2">
    <location>
        <begin position="96"/>
        <end position="117"/>
    </location>
</feature>
<comment type="caution">
    <text evidence="3">The sequence shown here is derived from an EMBL/GenBank/DDBJ whole genome shotgun (WGS) entry which is preliminary data.</text>
</comment>
<feature type="transmembrane region" description="Helical" evidence="2">
    <location>
        <begin position="51"/>
        <end position="76"/>
    </location>
</feature>
<evidence type="ECO:0000313" key="3">
    <source>
        <dbReference type="EMBL" id="MFC5832591.1"/>
    </source>
</evidence>
<feature type="compositionally biased region" description="Pro residues" evidence="1">
    <location>
        <begin position="1"/>
        <end position="10"/>
    </location>
</feature>
<dbReference type="RefSeq" id="WP_379522030.1">
    <property type="nucleotide sequence ID" value="NZ_JBHSPA010000083.1"/>
</dbReference>
<evidence type="ECO:0000313" key="4">
    <source>
        <dbReference type="Proteomes" id="UP001596058"/>
    </source>
</evidence>
<evidence type="ECO:0000256" key="1">
    <source>
        <dbReference type="SAM" id="MobiDB-lite"/>
    </source>
</evidence>
<feature type="transmembrane region" description="Helical" evidence="2">
    <location>
        <begin position="177"/>
        <end position="195"/>
    </location>
</feature>
<feature type="compositionally biased region" description="Basic and acidic residues" evidence="1">
    <location>
        <begin position="27"/>
        <end position="36"/>
    </location>
</feature>
<sequence length="319" mass="34324">MSYPAFPPGSPSQETYEPPVPAASHPQGERPDQEENEKAGVLDLLEKVGSVLVPLGVTLYALLYIGYQGMYAIFGFTPEQAGIDQSVLLGRLLGTILPLLILGAIVVGVLISLGWLLNAITRGWVGRVVQQLRQRPWIVAALAAAWAGASYLGWMYFTTALDADDPTAGVSVDVEDVLIAVGLGVAAYIVPFRLLRHKPIGRAGLKVLVGALTGIGLGYVLMIQMIYGSIAVLEKGESTALLDAVGFQTQWAKLQDSSGKPLYGSRWMMVLGENEGGYAFYDCDKGQTFRKFSESTILTDIQMYSPDREAGFTCGSLVK</sequence>
<keyword evidence="2" id="KW-0472">Membrane</keyword>
<feature type="transmembrane region" description="Helical" evidence="2">
    <location>
        <begin position="137"/>
        <end position="157"/>
    </location>
</feature>
<evidence type="ECO:0008006" key="5">
    <source>
        <dbReference type="Google" id="ProtNLM"/>
    </source>
</evidence>
<dbReference type="Proteomes" id="UP001596058">
    <property type="component" value="Unassembled WGS sequence"/>
</dbReference>
<evidence type="ECO:0000256" key="2">
    <source>
        <dbReference type="SAM" id="Phobius"/>
    </source>
</evidence>